<evidence type="ECO:0000256" key="2">
    <source>
        <dbReference type="ARBA" id="ARBA00005992"/>
    </source>
</evidence>
<evidence type="ECO:0000256" key="1">
    <source>
        <dbReference type="ARBA" id="ARBA00004752"/>
    </source>
</evidence>
<dbReference type="Proteomes" id="UP000631694">
    <property type="component" value="Unassembled WGS sequence"/>
</dbReference>
<evidence type="ECO:0000256" key="7">
    <source>
        <dbReference type="PROSITE-ProRule" id="PRU01373"/>
    </source>
</evidence>
<dbReference type="SUPFAM" id="SSF141523">
    <property type="entry name" value="L,D-transpeptidase catalytic domain-like"/>
    <property type="match status" value="1"/>
</dbReference>
<dbReference type="PROSITE" id="PS52029">
    <property type="entry name" value="LD_TPASE"/>
    <property type="match status" value="1"/>
</dbReference>
<gene>
    <name evidence="9" type="ORF">I5731_19360</name>
</gene>
<keyword evidence="10" id="KW-1185">Reference proteome</keyword>
<evidence type="ECO:0000256" key="3">
    <source>
        <dbReference type="ARBA" id="ARBA00022679"/>
    </source>
</evidence>
<dbReference type="Pfam" id="PF01471">
    <property type="entry name" value="PG_binding_1"/>
    <property type="match status" value="1"/>
</dbReference>
<sequence>MGGAASLVASPSLAQQFALDQTEWRDGFDASTPFQTQVTNNRPSLNSETPAYVEQALQNYWAIVNSGGWPTVPVSQTLKIGASDPAVAILRRRLEVSGDMTPMGGNPNSFDSFVDQGVKRFQARHGVRADGVVSPNGETIAMMNVPAELRLRQLETNLIRVRAMSGFLGDRYVVTNVPAAEIETVDGGIIHSRHAAVVGKIDRQTPLLTTKITTIRFNPYWTAPVSIIKKDIIPMVRKDPGYLARYQIRIFQGQTEIDPTTIDWSTEEAAKYMFRQEPNELNSMGAVKIDFPSPEGVYMHDTPSKTLFGANYRFESSGCVRVQNVREYVSWILRNTPEWGRNRIEEALRSGERLDASVADTVNLYFTYVTAWANSDGVVQFRDDIYQRDGIDVALR</sequence>
<evidence type="ECO:0000256" key="6">
    <source>
        <dbReference type="ARBA" id="ARBA00023316"/>
    </source>
</evidence>
<evidence type="ECO:0000256" key="5">
    <source>
        <dbReference type="ARBA" id="ARBA00022984"/>
    </source>
</evidence>
<dbReference type="Pfam" id="PF03734">
    <property type="entry name" value="YkuD"/>
    <property type="match status" value="1"/>
</dbReference>
<dbReference type="GO" id="GO:0008360">
    <property type="term" value="P:regulation of cell shape"/>
    <property type="evidence" value="ECO:0007669"/>
    <property type="project" value="UniProtKB-UniRule"/>
</dbReference>
<keyword evidence="4 7" id="KW-0133">Cell shape</keyword>
<proteinExistence type="inferred from homology"/>
<dbReference type="InterPro" id="IPR005490">
    <property type="entry name" value="LD_TPept_cat_dom"/>
</dbReference>
<dbReference type="InterPro" id="IPR038063">
    <property type="entry name" value="Transpep_catalytic_dom"/>
</dbReference>
<comment type="caution">
    <text evidence="9">The sequence shown here is derived from an EMBL/GenBank/DDBJ whole genome shotgun (WGS) entry which is preliminary data.</text>
</comment>
<comment type="pathway">
    <text evidence="1 7">Cell wall biogenesis; peptidoglycan biosynthesis.</text>
</comment>
<dbReference type="Gene3D" id="2.40.440.10">
    <property type="entry name" value="L,D-transpeptidase catalytic domain-like"/>
    <property type="match status" value="1"/>
</dbReference>
<dbReference type="GO" id="GO:0009252">
    <property type="term" value="P:peptidoglycan biosynthetic process"/>
    <property type="evidence" value="ECO:0007669"/>
    <property type="project" value="UniProtKB-KW"/>
</dbReference>
<evidence type="ECO:0000259" key="8">
    <source>
        <dbReference type="PROSITE" id="PS52029"/>
    </source>
</evidence>
<dbReference type="InterPro" id="IPR036365">
    <property type="entry name" value="PGBD-like_sf"/>
</dbReference>
<feature type="active site" description="Proton donor/acceptor" evidence="7">
    <location>
        <position position="300"/>
    </location>
</feature>
<evidence type="ECO:0000313" key="10">
    <source>
        <dbReference type="Proteomes" id="UP000631694"/>
    </source>
</evidence>
<reference evidence="9" key="1">
    <citation type="submission" date="2020-12" db="EMBL/GenBank/DDBJ databases">
        <title>Methylobrevis albus sp. nov., isolated from fresh water lack sediment.</title>
        <authorList>
            <person name="Zou Q."/>
        </authorList>
    </citation>
    <scope>NUCLEOTIDE SEQUENCE</scope>
    <source>
        <strain evidence="9">L22</strain>
    </source>
</reference>
<dbReference type="InterPro" id="IPR052905">
    <property type="entry name" value="LD-transpeptidase_YkuD-like"/>
</dbReference>
<feature type="active site" description="Nucleophile" evidence="7">
    <location>
        <position position="319"/>
    </location>
</feature>
<dbReference type="SUPFAM" id="SSF47090">
    <property type="entry name" value="PGBD-like"/>
    <property type="match status" value="1"/>
</dbReference>
<feature type="domain" description="L,D-TPase catalytic" evidence="8">
    <location>
        <begin position="171"/>
        <end position="347"/>
    </location>
</feature>
<keyword evidence="5 7" id="KW-0573">Peptidoglycan synthesis</keyword>
<organism evidence="9 10">
    <name type="scientific">Methylobrevis albus</name>
    <dbReference type="NCBI Taxonomy" id="2793297"/>
    <lineage>
        <taxon>Bacteria</taxon>
        <taxon>Pseudomonadati</taxon>
        <taxon>Pseudomonadota</taxon>
        <taxon>Alphaproteobacteria</taxon>
        <taxon>Hyphomicrobiales</taxon>
        <taxon>Pleomorphomonadaceae</taxon>
        <taxon>Methylobrevis</taxon>
    </lineage>
</organism>
<protein>
    <submittedName>
        <fullName evidence="9">L,D-transpeptidase family protein</fullName>
    </submittedName>
</protein>
<dbReference type="PANTHER" id="PTHR41533:SF1">
    <property type="entry name" value="L,D-TRANSPEPTIDASE YCBB-RELATED"/>
    <property type="match status" value="1"/>
</dbReference>
<dbReference type="CDD" id="cd16913">
    <property type="entry name" value="YkuD_like"/>
    <property type="match status" value="1"/>
</dbReference>
<dbReference type="GO" id="GO:0016740">
    <property type="term" value="F:transferase activity"/>
    <property type="evidence" value="ECO:0007669"/>
    <property type="project" value="UniProtKB-KW"/>
</dbReference>
<accession>A0A931I671</accession>
<dbReference type="InterPro" id="IPR002477">
    <property type="entry name" value="Peptidoglycan-bd-like"/>
</dbReference>
<dbReference type="GO" id="GO:0004180">
    <property type="term" value="F:carboxypeptidase activity"/>
    <property type="evidence" value="ECO:0007669"/>
    <property type="project" value="UniProtKB-ARBA"/>
</dbReference>
<evidence type="ECO:0000256" key="4">
    <source>
        <dbReference type="ARBA" id="ARBA00022960"/>
    </source>
</evidence>
<dbReference type="EMBL" id="JADZLT010000056">
    <property type="protein sequence ID" value="MBH0239988.1"/>
    <property type="molecule type" value="Genomic_DNA"/>
</dbReference>
<dbReference type="InterPro" id="IPR036366">
    <property type="entry name" value="PGBDSf"/>
</dbReference>
<dbReference type="Gene3D" id="1.10.101.10">
    <property type="entry name" value="PGBD-like superfamily/PGBD"/>
    <property type="match status" value="1"/>
</dbReference>
<keyword evidence="6 7" id="KW-0961">Cell wall biogenesis/degradation</keyword>
<dbReference type="GO" id="GO:0071555">
    <property type="term" value="P:cell wall organization"/>
    <property type="evidence" value="ECO:0007669"/>
    <property type="project" value="UniProtKB-UniRule"/>
</dbReference>
<evidence type="ECO:0000313" key="9">
    <source>
        <dbReference type="EMBL" id="MBH0239988.1"/>
    </source>
</evidence>
<keyword evidence="3" id="KW-0808">Transferase</keyword>
<dbReference type="PANTHER" id="PTHR41533">
    <property type="entry name" value="L,D-TRANSPEPTIDASE HI_1667-RELATED"/>
    <property type="match status" value="1"/>
</dbReference>
<name>A0A931I671_9HYPH</name>
<comment type="similarity">
    <text evidence="2">Belongs to the YkuD family.</text>
</comment>
<dbReference type="AlphaFoldDB" id="A0A931I671"/>